<comment type="caution">
    <text evidence="8">The sequence shown here is derived from an EMBL/GenBank/DDBJ whole genome shotgun (WGS) entry which is preliminary data.</text>
</comment>
<dbReference type="Proteomes" id="UP001293254">
    <property type="component" value="Unassembled WGS sequence"/>
</dbReference>
<evidence type="ECO:0000256" key="1">
    <source>
        <dbReference type="ARBA" id="ARBA00004141"/>
    </source>
</evidence>
<feature type="transmembrane region" description="Helical" evidence="7">
    <location>
        <begin position="352"/>
        <end position="376"/>
    </location>
</feature>
<dbReference type="InterPro" id="IPR017187">
    <property type="entry name" value="EIN2"/>
</dbReference>
<name>A0AAE2CS30_9LAMI</name>
<feature type="transmembrane region" description="Helical" evidence="7">
    <location>
        <begin position="284"/>
        <end position="306"/>
    </location>
</feature>
<comment type="similarity">
    <text evidence="2">Belongs to the NRAMP (TC 2.A.55) family.</text>
</comment>
<dbReference type="GO" id="GO:0005886">
    <property type="term" value="C:plasma membrane"/>
    <property type="evidence" value="ECO:0007669"/>
    <property type="project" value="TreeGrafter"/>
</dbReference>
<dbReference type="PANTHER" id="PTHR11706">
    <property type="entry name" value="SOLUTE CARRIER PROTEIN FAMILY 11 MEMBER"/>
    <property type="match status" value="1"/>
</dbReference>
<feature type="transmembrane region" description="Helical" evidence="7">
    <location>
        <begin position="52"/>
        <end position="71"/>
    </location>
</feature>
<dbReference type="GO" id="GO:0005384">
    <property type="term" value="F:manganese ion transmembrane transporter activity"/>
    <property type="evidence" value="ECO:0007669"/>
    <property type="project" value="TreeGrafter"/>
</dbReference>
<evidence type="ECO:0000256" key="4">
    <source>
        <dbReference type="ARBA" id="ARBA00022989"/>
    </source>
</evidence>
<evidence type="ECO:0000256" key="7">
    <source>
        <dbReference type="SAM" id="Phobius"/>
    </source>
</evidence>
<evidence type="ECO:0000256" key="6">
    <source>
        <dbReference type="SAM" id="MobiDB-lite"/>
    </source>
</evidence>
<feature type="transmembrane region" description="Helical" evidence="7">
    <location>
        <begin position="396"/>
        <end position="417"/>
    </location>
</feature>
<accession>A0AAE2CS30</accession>
<organism evidence="8 9">
    <name type="scientific">Sesamum alatum</name>
    <dbReference type="NCBI Taxonomy" id="300844"/>
    <lineage>
        <taxon>Eukaryota</taxon>
        <taxon>Viridiplantae</taxon>
        <taxon>Streptophyta</taxon>
        <taxon>Embryophyta</taxon>
        <taxon>Tracheophyta</taxon>
        <taxon>Spermatophyta</taxon>
        <taxon>Magnoliopsida</taxon>
        <taxon>eudicotyledons</taxon>
        <taxon>Gunneridae</taxon>
        <taxon>Pentapetalae</taxon>
        <taxon>asterids</taxon>
        <taxon>lamiids</taxon>
        <taxon>Lamiales</taxon>
        <taxon>Pedaliaceae</taxon>
        <taxon>Sesamum</taxon>
    </lineage>
</organism>
<reference evidence="8" key="1">
    <citation type="submission" date="2020-06" db="EMBL/GenBank/DDBJ databases">
        <authorList>
            <person name="Li T."/>
            <person name="Hu X."/>
            <person name="Zhang T."/>
            <person name="Song X."/>
            <person name="Zhang H."/>
            <person name="Dai N."/>
            <person name="Sheng W."/>
            <person name="Hou X."/>
            <person name="Wei L."/>
        </authorList>
    </citation>
    <scope>NUCLEOTIDE SEQUENCE</scope>
    <source>
        <strain evidence="8">3651</strain>
        <tissue evidence="8">Leaf</tissue>
    </source>
</reference>
<keyword evidence="5 7" id="KW-0472">Membrane</keyword>
<keyword evidence="9" id="KW-1185">Reference proteome</keyword>
<dbReference type="GO" id="GO:0015086">
    <property type="term" value="F:cadmium ion transmembrane transporter activity"/>
    <property type="evidence" value="ECO:0007669"/>
    <property type="project" value="TreeGrafter"/>
</dbReference>
<reference evidence="8" key="2">
    <citation type="journal article" date="2024" name="Plant">
        <title>Genomic evolution and insights into agronomic trait innovations of Sesamum species.</title>
        <authorList>
            <person name="Miao H."/>
            <person name="Wang L."/>
            <person name="Qu L."/>
            <person name="Liu H."/>
            <person name="Sun Y."/>
            <person name="Le M."/>
            <person name="Wang Q."/>
            <person name="Wei S."/>
            <person name="Zheng Y."/>
            <person name="Lin W."/>
            <person name="Duan Y."/>
            <person name="Cao H."/>
            <person name="Xiong S."/>
            <person name="Wang X."/>
            <person name="Wei L."/>
            <person name="Li C."/>
            <person name="Ma Q."/>
            <person name="Ju M."/>
            <person name="Zhao R."/>
            <person name="Li G."/>
            <person name="Mu C."/>
            <person name="Tian Q."/>
            <person name="Mei H."/>
            <person name="Zhang T."/>
            <person name="Gao T."/>
            <person name="Zhang H."/>
        </authorList>
    </citation>
    <scope>NUCLEOTIDE SEQUENCE</scope>
    <source>
        <strain evidence="8">3651</strain>
    </source>
</reference>
<proteinExistence type="inferred from homology"/>
<dbReference type="EMBL" id="JACGWO010000003">
    <property type="protein sequence ID" value="KAK4432452.1"/>
    <property type="molecule type" value="Genomic_DNA"/>
</dbReference>
<dbReference type="PIRSF" id="PIRSF037378">
    <property type="entry name" value="EIN2"/>
    <property type="match status" value="1"/>
</dbReference>
<comment type="subcellular location">
    <subcellularLocation>
        <location evidence="1">Membrane</location>
        <topology evidence="1">Multi-pass membrane protein</topology>
    </subcellularLocation>
</comment>
<dbReference type="Pfam" id="PF01566">
    <property type="entry name" value="Nramp"/>
    <property type="match status" value="1"/>
</dbReference>
<feature type="transmembrane region" description="Helical" evidence="7">
    <location>
        <begin position="196"/>
        <end position="214"/>
    </location>
</feature>
<dbReference type="AlphaFoldDB" id="A0AAE2CS30"/>
<feature type="transmembrane region" description="Helical" evidence="7">
    <location>
        <begin position="92"/>
        <end position="114"/>
    </location>
</feature>
<evidence type="ECO:0000256" key="3">
    <source>
        <dbReference type="ARBA" id="ARBA00022692"/>
    </source>
</evidence>
<feature type="transmembrane region" description="Helical" evidence="7">
    <location>
        <begin position="238"/>
        <end position="264"/>
    </location>
</feature>
<evidence type="ECO:0000256" key="5">
    <source>
        <dbReference type="ARBA" id="ARBA00023136"/>
    </source>
</evidence>
<evidence type="ECO:0000256" key="2">
    <source>
        <dbReference type="ARBA" id="ARBA00009965"/>
    </source>
</evidence>
<feature type="region of interest" description="Disordered" evidence="6">
    <location>
        <begin position="614"/>
        <end position="645"/>
    </location>
</feature>
<feature type="transmembrane region" description="Helical" evidence="7">
    <location>
        <begin position="327"/>
        <end position="346"/>
    </location>
</feature>
<dbReference type="GO" id="GO:0009873">
    <property type="term" value="P:ethylene-activated signaling pathway"/>
    <property type="evidence" value="ECO:0007669"/>
    <property type="project" value="InterPro"/>
</dbReference>
<feature type="compositionally biased region" description="Polar residues" evidence="6">
    <location>
        <begin position="633"/>
        <end position="645"/>
    </location>
</feature>
<protein>
    <submittedName>
        <fullName evidence="8">Ethylene-insensitive protein 2</fullName>
    </submittedName>
</protein>
<dbReference type="InterPro" id="IPR001046">
    <property type="entry name" value="NRAMP_fam"/>
</dbReference>
<feature type="transmembrane region" description="Helical" evidence="7">
    <location>
        <begin position="120"/>
        <end position="149"/>
    </location>
</feature>
<dbReference type="GO" id="GO:0034755">
    <property type="term" value="P:iron ion transmembrane transport"/>
    <property type="evidence" value="ECO:0007669"/>
    <property type="project" value="TreeGrafter"/>
</dbReference>
<keyword evidence="4 7" id="KW-1133">Transmembrane helix</keyword>
<evidence type="ECO:0000313" key="8">
    <source>
        <dbReference type="EMBL" id="KAK4432452.1"/>
    </source>
</evidence>
<feature type="region of interest" description="Disordered" evidence="6">
    <location>
        <begin position="856"/>
        <end position="899"/>
    </location>
</feature>
<dbReference type="PANTHER" id="PTHR11706:SF75">
    <property type="entry name" value="ETHYLENE-INSENSITIVE PROTEIN 2"/>
    <property type="match status" value="1"/>
</dbReference>
<keyword evidence="3 7" id="KW-0812">Transmembrane</keyword>
<sequence>MESKTVVTDYQPSTSGRMLAAAGPVLWIAVSYVDPGKWAAAVDGGARFGFDLALLVLIINCAAILCHYLSAHIAIATGKDLAQICSEEYDDVMCVLLGIEAEVSMIALDLTMVLGTAYGLNVIVGIDLFYCVFLTGFDAVVFPILASFLGNPKAKFLSICLASFILVSYFCGVLLSQPESSLTMGGMLNKLSGENAYALMSLLGANIMPHNFYLHSSIVQQDQVHTNVSKVALCHDHFVATVCIFSGIFLANCMLMNLAANVFYSSGLVSLTLQDALSLLEQVFRSSIASISLLVVMFFSNQLIALPWSLGRQVVAQDLFRLEIPGWLHRATIRIIAIIPALYCVWNSGAEGIFQVLVFTQVVIALLLPSSVIPLFRVASSRSIMGPYKISRLVEFSALVSFVGMLGLKIVFVIEMIFGSSEWVSSLKWNIGNAVPIPYLTLLMAALASLCLMLLLATTPLKSGGPGTNIRALKREEKPEMPGSAIERVGTEVSEVPYRLEKAMEQQEPELSLPKSIRNHENISILSPDLSFPETLADSESNLCLTMIHENKSEITFVKPATGNPEAARMLSEGTLAGMKEVITSELLDASTLSAEAKDMVEKTLEIEGHVKNEKNGDSSAWEAEELTKDVSESSQSLTPEGSGSFRSLSCKIDSVGSGGGSLSRLAGLGRAARRQLTAILDEFWGQLFNFHGQATQEAKAKKLDVVLGVDSKVDSKSSFASAKLEGVSKQSTGYIPSTGGRGSDSSRVSSFCNPLKQHYGQSDIGPPLGMQQRSSIYSNQMQLLDAYVRSSSHNMLDSGERRYNSVHVPSSSDGYDQQPATIHGYDLKSYLGRMVKEEGSGCLKDQLESLMQNSTPSMKSESMYSCGRPLGQKPHSGSRTLTPPGFHNVPVSRNSSLKSERPFQNLYTPEPVGLTNNPPNAKKFYSLPDISGLHIPQRDSSLIYGQSINHPACKQPCLNASTLAGSALGFNGLSPSEVRRDAFPLHFNSSLLAGSLWSKQPYEQFGVADKSPSVQEAASIMDIEAKLLQSFRSCIIKLLKLEGSDWLFGQNDGADEDIIDRVAAREKILYEVETRALDTRMQMDEADQSSFMPVPNCGEGCVWRVDLIISFGVWCIHRILDLSLMESRPELWGKYTYVLNRLQGIIDLAFSKPRSPMAPCFCLELTVGEQPKPSPPISNGSLPPHSKPGRGKFTTAAMLLDTIKDVESAISCRKGRTGTAAGDVAFPKGKENLASVLKRYKRRLSNKPVGSQEIIGHGPRR</sequence>
<evidence type="ECO:0000313" key="9">
    <source>
        <dbReference type="Proteomes" id="UP001293254"/>
    </source>
</evidence>
<gene>
    <name evidence="8" type="ORF">Salat_1007300</name>
</gene>
<feature type="transmembrane region" description="Helical" evidence="7">
    <location>
        <begin position="156"/>
        <end position="176"/>
    </location>
</feature>
<dbReference type="PRINTS" id="PR00447">
    <property type="entry name" value="NATRESASSCMP"/>
</dbReference>